<dbReference type="InterPro" id="IPR002937">
    <property type="entry name" value="Amino_oxidase"/>
</dbReference>
<proteinExistence type="predicted"/>
<feature type="domain" description="Amine oxidase" evidence="1">
    <location>
        <begin position="10"/>
        <end position="278"/>
    </location>
</feature>
<gene>
    <name evidence="2" type="ORF">D0Z08_21120</name>
</gene>
<reference evidence="2 3" key="1">
    <citation type="submission" date="2018-09" db="EMBL/GenBank/DDBJ databases">
        <title>Genome sequencing of Nocardioides immobilis CCTCC AB 2017083 for comparison to Nocardioides silvaticus.</title>
        <authorList>
            <person name="Li C."/>
            <person name="Wang G."/>
        </authorList>
    </citation>
    <scope>NUCLEOTIDE SEQUENCE [LARGE SCALE GENOMIC DNA]</scope>
    <source>
        <strain evidence="2 3">CCTCC AB 2017083</strain>
    </source>
</reference>
<dbReference type="InterPro" id="IPR036188">
    <property type="entry name" value="FAD/NAD-bd_sf"/>
</dbReference>
<dbReference type="PANTHER" id="PTHR43734">
    <property type="entry name" value="PHYTOENE DESATURASE"/>
    <property type="match status" value="1"/>
</dbReference>
<dbReference type="Gene3D" id="3.50.50.60">
    <property type="entry name" value="FAD/NAD(P)-binding domain"/>
    <property type="match status" value="2"/>
</dbReference>
<evidence type="ECO:0000259" key="1">
    <source>
        <dbReference type="Pfam" id="PF01593"/>
    </source>
</evidence>
<dbReference type="SUPFAM" id="SSF51905">
    <property type="entry name" value="FAD/NAD(P)-binding domain"/>
    <property type="match status" value="1"/>
</dbReference>
<dbReference type="OrthoDB" id="9774675at2"/>
<dbReference type="GO" id="GO:0016491">
    <property type="term" value="F:oxidoreductase activity"/>
    <property type="evidence" value="ECO:0007669"/>
    <property type="project" value="InterPro"/>
</dbReference>
<name>A0A417XXR6_9ACTN</name>
<dbReference type="RefSeq" id="WP_118927241.1">
    <property type="nucleotide sequence ID" value="NZ_QXGH01000026.1"/>
</dbReference>
<evidence type="ECO:0000313" key="2">
    <source>
        <dbReference type="EMBL" id="RHW25192.1"/>
    </source>
</evidence>
<dbReference type="EMBL" id="QXGH01000026">
    <property type="protein sequence ID" value="RHW25192.1"/>
    <property type="molecule type" value="Genomic_DNA"/>
</dbReference>
<sequence>MRIVVIGGGLAGLASAARLAKAGHQVVLVEASPTLGGALGAVSEDGYTWDGSATSTLVPAALRDLFRKSGRPLEAELGGELEPLEVITEHRFEDRTSVRVPGGSRAAQIAAFDELGPGLGEEWVRHVDTYAPVWEVLRKHYVEAPWDPRDVPKDLHSLFTTRETLHKRLRRDFRDDRLGLVAGHRTVAEGHDLRNVPAWVGVSNYLEQSFGAWTIPGGMARLVELLTARLETRGVTVLTGTAARDLVVRNGRVAAVSVETGEIDVDAVVVAVDPRRLPALAPVVERTMPALPPVVAHVGLVGDVPDLPAEVVFHSDPLIIIRTGGTAPDGGTAWTVHGRGKLAEDILDALARHRIDIREQVVTRVDLSPRELVERWNGSPCGVLWQGKNTVRWRLGPTTPIEGVYAAGAHAAPGAGVPFVAQSAALVAQAIGPAK</sequence>
<dbReference type="AlphaFoldDB" id="A0A417XXR6"/>
<dbReference type="PANTHER" id="PTHR43734:SF1">
    <property type="entry name" value="PHYTOENE DESATURASE"/>
    <property type="match status" value="1"/>
</dbReference>
<accession>A0A417XXR6</accession>
<evidence type="ECO:0000313" key="3">
    <source>
        <dbReference type="Proteomes" id="UP000283644"/>
    </source>
</evidence>
<dbReference type="Proteomes" id="UP000283644">
    <property type="component" value="Unassembled WGS sequence"/>
</dbReference>
<comment type="caution">
    <text evidence="2">The sequence shown here is derived from an EMBL/GenBank/DDBJ whole genome shotgun (WGS) entry which is preliminary data.</text>
</comment>
<organism evidence="2 3">
    <name type="scientific">Nocardioides immobilis</name>
    <dbReference type="NCBI Taxonomy" id="2049295"/>
    <lineage>
        <taxon>Bacteria</taxon>
        <taxon>Bacillati</taxon>
        <taxon>Actinomycetota</taxon>
        <taxon>Actinomycetes</taxon>
        <taxon>Propionibacteriales</taxon>
        <taxon>Nocardioidaceae</taxon>
        <taxon>Nocardioides</taxon>
    </lineage>
</organism>
<dbReference type="Pfam" id="PF01593">
    <property type="entry name" value="Amino_oxidase"/>
    <property type="match status" value="1"/>
</dbReference>
<keyword evidence="3" id="KW-1185">Reference proteome</keyword>
<protein>
    <submittedName>
        <fullName evidence="2">NAD(P)/FAD-dependent oxidoreductase</fullName>
    </submittedName>
</protein>